<dbReference type="Proteomes" id="UP000198894">
    <property type="component" value="Unassembled WGS sequence"/>
</dbReference>
<reference evidence="3" key="1">
    <citation type="submission" date="2016-10" db="EMBL/GenBank/DDBJ databases">
        <authorList>
            <person name="Varghese N."/>
            <person name="Submissions S."/>
        </authorList>
    </citation>
    <scope>NUCLEOTIDE SEQUENCE [LARGE SCALE GENOMIC DNA]</scope>
    <source>
        <strain evidence="3">CGMCC 1.11022</strain>
    </source>
</reference>
<proteinExistence type="predicted"/>
<evidence type="ECO:0000313" key="2">
    <source>
        <dbReference type="EMBL" id="SDK09344.1"/>
    </source>
</evidence>
<gene>
    <name evidence="2" type="ORF">SAMN05428953_111153</name>
</gene>
<name>A0A1G8Z3Z5_9HYPH</name>
<dbReference type="AlphaFoldDB" id="A0A1G8Z3Z5"/>
<dbReference type="SUPFAM" id="SSF69917">
    <property type="entry name" value="OMPT-like"/>
    <property type="match status" value="1"/>
</dbReference>
<dbReference type="InterPro" id="IPR053724">
    <property type="entry name" value="OMP_A26_sf"/>
</dbReference>
<dbReference type="RefSeq" id="WP_236387759.1">
    <property type="nucleotide sequence ID" value="NZ_JAKHFT010000009.1"/>
</dbReference>
<keyword evidence="3" id="KW-1185">Reference proteome</keyword>
<organism evidence="2 3">
    <name type="scientific">Mesorhizobium muleiense</name>
    <dbReference type="NCBI Taxonomy" id="1004279"/>
    <lineage>
        <taxon>Bacteria</taxon>
        <taxon>Pseudomonadati</taxon>
        <taxon>Pseudomonadota</taxon>
        <taxon>Alphaproteobacteria</taxon>
        <taxon>Hyphomicrobiales</taxon>
        <taxon>Phyllobacteriaceae</taxon>
        <taxon>Mesorhizobium</taxon>
    </lineage>
</organism>
<sequence length="125" mass="13453">MNRCTSAFAILAFGTFCTSSTIAMAAHSTTYSAPDKSVVFLGGVGYTWLKGNELFYDEVGNRISKLIWETGAPVLTTGLKAEVWKNWTISANGVLPDRIGRISQSTPTPALTATSTLTWQQAQTS</sequence>
<feature type="signal peptide" evidence="1">
    <location>
        <begin position="1"/>
        <end position="25"/>
    </location>
</feature>
<dbReference type="EMBL" id="FNEE01000011">
    <property type="protein sequence ID" value="SDK09344.1"/>
    <property type="molecule type" value="Genomic_DNA"/>
</dbReference>
<feature type="chain" id="PRO_5011615185" evidence="1">
    <location>
        <begin position="26"/>
        <end position="125"/>
    </location>
</feature>
<accession>A0A1G8Z3Z5</accession>
<dbReference type="InterPro" id="IPR020080">
    <property type="entry name" value="OM_adhesin/peptidase_omptin"/>
</dbReference>
<evidence type="ECO:0000256" key="1">
    <source>
        <dbReference type="SAM" id="SignalP"/>
    </source>
</evidence>
<protein>
    <submittedName>
        <fullName evidence="2">Omptin family protein</fullName>
    </submittedName>
</protein>
<evidence type="ECO:0000313" key="3">
    <source>
        <dbReference type="Proteomes" id="UP000198894"/>
    </source>
</evidence>
<keyword evidence="1" id="KW-0732">Signal</keyword>
<dbReference type="Gene3D" id="2.40.128.90">
    <property type="entry name" value="OMPT-like"/>
    <property type="match status" value="1"/>
</dbReference>
<dbReference type="GO" id="GO:0004190">
    <property type="term" value="F:aspartic-type endopeptidase activity"/>
    <property type="evidence" value="ECO:0007669"/>
    <property type="project" value="InterPro"/>
</dbReference>